<dbReference type="OrthoDB" id="9780824at2"/>
<dbReference type="SUPFAM" id="SSF46689">
    <property type="entry name" value="Homeodomain-like"/>
    <property type="match status" value="1"/>
</dbReference>
<dbReference type="PROSITE" id="PS50977">
    <property type="entry name" value="HTH_TETR_2"/>
    <property type="match status" value="1"/>
</dbReference>
<dbReference type="InterPro" id="IPR001647">
    <property type="entry name" value="HTH_TetR"/>
</dbReference>
<evidence type="ECO:0000256" key="2">
    <source>
        <dbReference type="PROSITE-ProRule" id="PRU00335"/>
    </source>
</evidence>
<dbReference type="InterPro" id="IPR036271">
    <property type="entry name" value="Tet_transcr_reg_TetR-rel_C_sf"/>
</dbReference>
<dbReference type="AlphaFoldDB" id="A0A2V5KIU5"/>
<accession>A0A2V5KIU5</accession>
<keyword evidence="5" id="KW-1185">Reference proteome</keyword>
<evidence type="ECO:0000313" key="5">
    <source>
        <dbReference type="Proteomes" id="UP000247476"/>
    </source>
</evidence>
<name>A0A2V5KIU5_9BACL</name>
<reference evidence="4 5" key="1">
    <citation type="submission" date="2018-05" db="EMBL/GenBank/DDBJ databases">
        <title>Paenibacillus flagellatus sp. nov., isolated from selenium mineral soil.</title>
        <authorList>
            <person name="Dai X."/>
        </authorList>
    </citation>
    <scope>NUCLEOTIDE SEQUENCE [LARGE SCALE GENOMIC DNA]</scope>
    <source>
        <strain evidence="4 5">DXL2</strain>
    </source>
</reference>
<dbReference type="PRINTS" id="PR00455">
    <property type="entry name" value="HTHTETR"/>
</dbReference>
<dbReference type="PANTHER" id="PTHR30055:SF222">
    <property type="entry name" value="REGULATORY PROTEIN"/>
    <property type="match status" value="1"/>
</dbReference>
<evidence type="ECO:0000259" key="3">
    <source>
        <dbReference type="PROSITE" id="PS50977"/>
    </source>
</evidence>
<keyword evidence="1 2" id="KW-0238">DNA-binding</keyword>
<dbReference type="InterPro" id="IPR050109">
    <property type="entry name" value="HTH-type_TetR-like_transc_reg"/>
</dbReference>
<dbReference type="EMBL" id="QJVJ01000005">
    <property type="protein sequence ID" value="PYI54460.1"/>
    <property type="molecule type" value="Genomic_DNA"/>
</dbReference>
<dbReference type="PANTHER" id="PTHR30055">
    <property type="entry name" value="HTH-TYPE TRANSCRIPTIONAL REGULATOR RUTR"/>
    <property type="match status" value="1"/>
</dbReference>
<evidence type="ECO:0000313" key="4">
    <source>
        <dbReference type="EMBL" id="PYI54460.1"/>
    </source>
</evidence>
<feature type="domain" description="HTH tetR-type" evidence="3">
    <location>
        <begin position="23"/>
        <end position="83"/>
    </location>
</feature>
<evidence type="ECO:0000256" key="1">
    <source>
        <dbReference type="ARBA" id="ARBA00023125"/>
    </source>
</evidence>
<dbReference type="RefSeq" id="WP_110840519.1">
    <property type="nucleotide sequence ID" value="NZ_QJVJ01000005.1"/>
</dbReference>
<dbReference type="InterPro" id="IPR009057">
    <property type="entry name" value="Homeodomain-like_sf"/>
</dbReference>
<dbReference type="GO" id="GO:0006355">
    <property type="term" value="P:regulation of DNA-templated transcription"/>
    <property type="evidence" value="ECO:0007669"/>
    <property type="project" value="UniProtKB-ARBA"/>
</dbReference>
<proteinExistence type="predicted"/>
<dbReference type="Proteomes" id="UP000247476">
    <property type="component" value="Unassembled WGS sequence"/>
</dbReference>
<comment type="caution">
    <text evidence="4">The sequence shown here is derived from an EMBL/GenBank/DDBJ whole genome shotgun (WGS) entry which is preliminary data.</text>
</comment>
<dbReference type="Pfam" id="PF00440">
    <property type="entry name" value="TetR_N"/>
    <property type="match status" value="1"/>
</dbReference>
<dbReference type="SUPFAM" id="SSF48498">
    <property type="entry name" value="Tetracyclin repressor-like, C-terminal domain"/>
    <property type="match status" value="1"/>
</dbReference>
<dbReference type="GO" id="GO:0003677">
    <property type="term" value="F:DNA binding"/>
    <property type="evidence" value="ECO:0007669"/>
    <property type="project" value="UniProtKB-UniRule"/>
</dbReference>
<dbReference type="Gene3D" id="1.10.10.60">
    <property type="entry name" value="Homeodomain-like"/>
    <property type="match status" value="1"/>
</dbReference>
<sequence>MSEPVEQWVKELLQSYDEEGKMTEKQLRILNAAIEVFAEKGFAASSTSEIAQRAAVAEGTIFRHYKTKKELLLSIVAPMMSKLIAPFVLRDFSKVLDAKYARYEDFMRAVLINRAEFARNHLPVIKIMLQEIPFHPELKEQFVERVGKKVLERIVPVIRKFQDEGQIVPIPPESVLRLSASAILGFLLMRFVMLPEREWDDAKEIDTTLDFILYGLSASGRPPVA</sequence>
<organism evidence="4 5">
    <name type="scientific">Paenibacillus flagellatus</name>
    <dbReference type="NCBI Taxonomy" id="2211139"/>
    <lineage>
        <taxon>Bacteria</taxon>
        <taxon>Bacillati</taxon>
        <taxon>Bacillota</taxon>
        <taxon>Bacilli</taxon>
        <taxon>Bacillales</taxon>
        <taxon>Paenibacillaceae</taxon>
        <taxon>Paenibacillus</taxon>
    </lineage>
</organism>
<protein>
    <submittedName>
        <fullName evidence="4">TetR family transcriptional regulator</fullName>
    </submittedName>
</protein>
<gene>
    <name evidence="4" type="ORF">DLM86_13410</name>
</gene>
<feature type="DNA-binding region" description="H-T-H motif" evidence="2">
    <location>
        <begin position="46"/>
        <end position="65"/>
    </location>
</feature>
<dbReference type="Gene3D" id="1.10.357.10">
    <property type="entry name" value="Tetracycline Repressor, domain 2"/>
    <property type="match status" value="1"/>
</dbReference>